<organism evidence="2 3">
    <name type="scientific">Sphaerulina musiva (strain SO2202)</name>
    <name type="common">Poplar stem canker fungus</name>
    <name type="synonym">Septoria musiva</name>
    <dbReference type="NCBI Taxonomy" id="692275"/>
    <lineage>
        <taxon>Eukaryota</taxon>
        <taxon>Fungi</taxon>
        <taxon>Dikarya</taxon>
        <taxon>Ascomycota</taxon>
        <taxon>Pezizomycotina</taxon>
        <taxon>Dothideomycetes</taxon>
        <taxon>Dothideomycetidae</taxon>
        <taxon>Mycosphaerellales</taxon>
        <taxon>Mycosphaerellaceae</taxon>
        <taxon>Sphaerulina</taxon>
    </lineage>
</organism>
<dbReference type="eggNOG" id="ENOG502RHSU">
    <property type="taxonomic scope" value="Eukaryota"/>
</dbReference>
<evidence type="ECO:0000313" key="2">
    <source>
        <dbReference type="EMBL" id="EMF12998.1"/>
    </source>
</evidence>
<feature type="region of interest" description="Disordered" evidence="1">
    <location>
        <begin position="86"/>
        <end position="178"/>
    </location>
</feature>
<reference evidence="2 3" key="1">
    <citation type="journal article" date="2012" name="PLoS Pathog.">
        <title>Diverse lifestyles and strategies of plant pathogenesis encoded in the genomes of eighteen Dothideomycetes fungi.</title>
        <authorList>
            <person name="Ohm R.A."/>
            <person name="Feau N."/>
            <person name="Henrissat B."/>
            <person name="Schoch C.L."/>
            <person name="Horwitz B.A."/>
            <person name="Barry K.W."/>
            <person name="Condon B.J."/>
            <person name="Copeland A.C."/>
            <person name="Dhillon B."/>
            <person name="Glaser F."/>
            <person name="Hesse C.N."/>
            <person name="Kosti I."/>
            <person name="LaButti K."/>
            <person name="Lindquist E.A."/>
            <person name="Lucas S."/>
            <person name="Salamov A.A."/>
            <person name="Bradshaw R.E."/>
            <person name="Ciuffetti L."/>
            <person name="Hamelin R.C."/>
            <person name="Kema G.H.J."/>
            <person name="Lawrence C."/>
            <person name="Scott J.A."/>
            <person name="Spatafora J.W."/>
            <person name="Turgeon B.G."/>
            <person name="de Wit P.J.G.M."/>
            <person name="Zhong S."/>
            <person name="Goodwin S.B."/>
            <person name="Grigoriev I.V."/>
        </authorList>
    </citation>
    <scope>NUCLEOTIDE SEQUENCE [LARGE SCALE GENOMIC DNA]</scope>
    <source>
        <strain evidence="2 3">SO2202</strain>
    </source>
</reference>
<dbReference type="OrthoDB" id="5371646at2759"/>
<keyword evidence="3" id="KW-1185">Reference proteome</keyword>
<proteinExistence type="predicted"/>
<name>M3CGR4_SPHMS</name>
<dbReference type="AlphaFoldDB" id="M3CGR4"/>
<evidence type="ECO:0000256" key="1">
    <source>
        <dbReference type="SAM" id="MobiDB-lite"/>
    </source>
</evidence>
<dbReference type="EMBL" id="KB456264">
    <property type="protein sequence ID" value="EMF12998.1"/>
    <property type="molecule type" value="Genomic_DNA"/>
</dbReference>
<dbReference type="Proteomes" id="UP000016931">
    <property type="component" value="Unassembled WGS sequence"/>
</dbReference>
<accession>M3CGR4</accession>
<evidence type="ECO:0000313" key="3">
    <source>
        <dbReference type="Proteomes" id="UP000016931"/>
    </source>
</evidence>
<sequence length="178" mass="18767">MPRALLVTPAASKLITAALDFRMTEDTPKRAVAGAWTDADKLDLLLSIIDSSVDKIEWKSVQCPEGRTIKACQVWLDKQRSMLKKLKGLERGGGGEEDGDQGDAPKTPAKSKASMAEGDGDEAMPTAKKARTPRKAKTPAKVNAGVDSEEDASKSAEPESGGVGEQVTGVAEGEEMAV</sequence>
<dbReference type="RefSeq" id="XP_016761119.1">
    <property type="nucleotide sequence ID" value="XM_016900735.1"/>
</dbReference>
<dbReference type="GeneID" id="27897872"/>
<protein>
    <recommendedName>
        <fullName evidence="4">Myb-like domain-containing protein</fullName>
    </recommendedName>
</protein>
<dbReference type="HOGENOM" id="CLU_1511514_0_0_1"/>
<gene>
    <name evidence="2" type="ORF">SEPMUDRAFT_108424</name>
</gene>
<feature type="compositionally biased region" description="Basic residues" evidence="1">
    <location>
        <begin position="128"/>
        <end position="138"/>
    </location>
</feature>
<evidence type="ECO:0008006" key="4">
    <source>
        <dbReference type="Google" id="ProtNLM"/>
    </source>
</evidence>